<keyword evidence="6" id="KW-1185">Reference proteome</keyword>
<dbReference type="EMBL" id="LUCS01000027">
    <property type="protein sequence ID" value="KAF6511132.1"/>
    <property type="molecule type" value="Genomic_DNA"/>
</dbReference>
<evidence type="ECO:0000313" key="3">
    <source>
        <dbReference type="EMBL" id="KYD35188.1"/>
    </source>
</evidence>
<dbReference type="Proteomes" id="UP000773850">
    <property type="component" value="Unassembled WGS sequence"/>
</dbReference>
<proteinExistence type="predicted"/>
<evidence type="ECO:0000313" key="5">
    <source>
        <dbReference type="Proteomes" id="UP000075517"/>
    </source>
</evidence>
<dbReference type="EMBL" id="LQYV01000056">
    <property type="protein sequence ID" value="KYD27274.1"/>
    <property type="molecule type" value="Genomic_DNA"/>
</dbReference>
<reference evidence="4 5" key="1">
    <citation type="submission" date="2016-01" db="EMBL/GenBank/DDBJ databases">
        <title>Draft Genome Sequences of Seven Thermophilic Sporeformers Isolated from Foods.</title>
        <authorList>
            <person name="Berendsen E.M."/>
            <person name="Wells-Bennik M.H."/>
            <person name="Krawcyk A.O."/>
            <person name="De Jong A."/>
            <person name="Holsappel S."/>
            <person name="Eijlander R.T."/>
            <person name="Kuipers O.P."/>
        </authorList>
    </citation>
    <scope>NUCLEOTIDE SEQUENCE [LARGE SCALE GENOMIC DNA]</scope>
    <source>
        <strain evidence="2 4">B4109</strain>
        <strain evidence="3 5">B4114</strain>
    </source>
</reference>
<name>A0A150NET2_GEOSE</name>
<dbReference type="EMBL" id="LQYY01000011">
    <property type="protein sequence ID" value="KYD35188.1"/>
    <property type="molecule type" value="Genomic_DNA"/>
</dbReference>
<reference evidence="1 6" key="2">
    <citation type="submission" date="2016-03" db="EMBL/GenBank/DDBJ databases">
        <title>Spore heat resistance.</title>
        <authorList>
            <person name="Boekhorst J."/>
            <person name="Berendsen E.M."/>
            <person name="Wells-Bennik M.H."/>
            <person name="Kuipers O.P."/>
        </authorList>
    </citation>
    <scope>NUCLEOTIDE SEQUENCE [LARGE SCALE GENOMIC DNA]</scope>
    <source>
        <strain evidence="1 6">GS8</strain>
    </source>
</reference>
<evidence type="ECO:0000313" key="6">
    <source>
        <dbReference type="Proteomes" id="UP000773850"/>
    </source>
</evidence>
<protein>
    <submittedName>
        <fullName evidence="3">Uncharacterized protein</fullName>
    </submittedName>
</protein>
<accession>A0A150NET2</accession>
<evidence type="ECO:0000313" key="4">
    <source>
        <dbReference type="Proteomes" id="UP000075424"/>
    </source>
</evidence>
<dbReference type="AlphaFoldDB" id="A0A150NET2"/>
<dbReference type="PATRIC" id="fig|1422.17.peg.1000"/>
<organism evidence="3 5">
    <name type="scientific">Geobacillus stearothermophilus</name>
    <name type="common">Bacillus stearothermophilus</name>
    <dbReference type="NCBI Taxonomy" id="1422"/>
    <lineage>
        <taxon>Bacteria</taxon>
        <taxon>Bacillati</taxon>
        <taxon>Bacillota</taxon>
        <taxon>Bacilli</taxon>
        <taxon>Bacillales</taxon>
        <taxon>Anoxybacillaceae</taxon>
        <taxon>Geobacillus</taxon>
    </lineage>
</organism>
<evidence type="ECO:0000313" key="2">
    <source>
        <dbReference type="EMBL" id="KYD27274.1"/>
    </source>
</evidence>
<evidence type="ECO:0000313" key="1">
    <source>
        <dbReference type="EMBL" id="KAF6511132.1"/>
    </source>
</evidence>
<comment type="caution">
    <text evidence="3">The sequence shown here is derived from an EMBL/GenBank/DDBJ whole genome shotgun (WGS) entry which is preliminary data.</text>
</comment>
<dbReference type="Proteomes" id="UP000075424">
    <property type="component" value="Unassembled WGS sequence"/>
</dbReference>
<dbReference type="Proteomes" id="UP000075517">
    <property type="component" value="Unassembled WGS sequence"/>
</dbReference>
<gene>
    <name evidence="2" type="ORF">B4109_0644</name>
    <name evidence="3" type="ORF">B4114_0486</name>
    <name evidence="1" type="ORF">GS8_1804</name>
</gene>
<sequence>MCHCGNGKDGKKPPIGGFFYSIGRTAWGGRYIGSLRRKAAFARLFSKNVLDKHFC</sequence>